<evidence type="ECO:0000256" key="1">
    <source>
        <dbReference type="ARBA" id="ARBA00001936"/>
    </source>
</evidence>
<comment type="caution">
    <text evidence="12">The sequence shown here is derived from an EMBL/GenBank/DDBJ whole genome shotgun (WGS) entry which is preliminary data.</text>
</comment>
<evidence type="ECO:0000256" key="5">
    <source>
        <dbReference type="ARBA" id="ARBA00022679"/>
    </source>
</evidence>
<keyword evidence="5" id="KW-0808">Transferase</keyword>
<dbReference type="PANTHER" id="PTHR12271">
    <property type="entry name" value="POLY A POLYMERASE CID PAP -RELATED"/>
    <property type="match status" value="1"/>
</dbReference>
<evidence type="ECO:0000313" key="13">
    <source>
        <dbReference type="Proteomes" id="UP001642484"/>
    </source>
</evidence>
<evidence type="ECO:0000313" key="12">
    <source>
        <dbReference type="EMBL" id="CAK9026907.1"/>
    </source>
</evidence>
<evidence type="ECO:0000259" key="10">
    <source>
        <dbReference type="Pfam" id="PF03828"/>
    </source>
</evidence>
<feature type="compositionally biased region" description="Basic and acidic residues" evidence="8">
    <location>
        <begin position="75"/>
        <end position="86"/>
    </location>
</feature>
<feature type="domain" description="Poly(A) RNA polymerase mitochondrial-like central palm" evidence="11">
    <location>
        <begin position="275"/>
        <end position="415"/>
    </location>
</feature>
<dbReference type="PANTHER" id="PTHR12271:SF40">
    <property type="entry name" value="POLY(A) RNA POLYMERASE GLD2"/>
    <property type="match status" value="1"/>
</dbReference>
<comment type="cofactor">
    <cofactor evidence="2">
        <name>Mg(2+)</name>
        <dbReference type="ChEBI" id="CHEBI:18420"/>
    </cofactor>
</comment>
<keyword evidence="4" id="KW-0963">Cytoplasm</keyword>
<dbReference type="Proteomes" id="UP001642484">
    <property type="component" value="Unassembled WGS sequence"/>
</dbReference>
<keyword evidence="9" id="KW-0472">Membrane</keyword>
<dbReference type="CDD" id="cd05402">
    <property type="entry name" value="NT_PAP_TUTase"/>
    <property type="match status" value="1"/>
</dbReference>
<dbReference type="Pfam" id="PF03828">
    <property type="entry name" value="PAP_assoc"/>
    <property type="match status" value="1"/>
</dbReference>
<feature type="region of interest" description="Disordered" evidence="8">
    <location>
        <begin position="181"/>
        <end position="216"/>
    </location>
</feature>
<evidence type="ECO:0000256" key="6">
    <source>
        <dbReference type="ARBA" id="ARBA00022723"/>
    </source>
</evidence>
<organism evidence="12 13">
    <name type="scientific">Durusdinium trenchii</name>
    <dbReference type="NCBI Taxonomy" id="1381693"/>
    <lineage>
        <taxon>Eukaryota</taxon>
        <taxon>Sar</taxon>
        <taxon>Alveolata</taxon>
        <taxon>Dinophyceae</taxon>
        <taxon>Suessiales</taxon>
        <taxon>Symbiodiniaceae</taxon>
        <taxon>Durusdinium</taxon>
    </lineage>
</organism>
<dbReference type="Pfam" id="PF22600">
    <property type="entry name" value="MTPAP-like_central"/>
    <property type="match status" value="1"/>
</dbReference>
<feature type="region of interest" description="Disordered" evidence="8">
    <location>
        <begin position="233"/>
        <end position="267"/>
    </location>
</feature>
<keyword evidence="6" id="KW-0479">Metal-binding</keyword>
<gene>
    <name evidence="12" type="ORF">CCMP2556_LOCUS16551</name>
</gene>
<dbReference type="SUPFAM" id="SSF81301">
    <property type="entry name" value="Nucleotidyltransferase"/>
    <property type="match status" value="1"/>
</dbReference>
<dbReference type="Gene3D" id="1.10.1410.10">
    <property type="match status" value="1"/>
</dbReference>
<feature type="region of interest" description="Disordered" evidence="8">
    <location>
        <begin position="54"/>
        <end position="98"/>
    </location>
</feature>
<evidence type="ECO:0000256" key="3">
    <source>
        <dbReference type="ARBA" id="ARBA00004496"/>
    </source>
</evidence>
<evidence type="ECO:0000256" key="2">
    <source>
        <dbReference type="ARBA" id="ARBA00001946"/>
    </source>
</evidence>
<evidence type="ECO:0000256" key="7">
    <source>
        <dbReference type="ARBA" id="ARBA00022842"/>
    </source>
</evidence>
<keyword evidence="7" id="KW-0460">Magnesium</keyword>
<keyword evidence="9" id="KW-0812">Transmembrane</keyword>
<comment type="cofactor">
    <cofactor evidence="1">
        <name>Mn(2+)</name>
        <dbReference type="ChEBI" id="CHEBI:29035"/>
    </cofactor>
</comment>
<feature type="domain" description="PAP-associated" evidence="10">
    <location>
        <begin position="516"/>
        <end position="574"/>
    </location>
</feature>
<feature type="transmembrane region" description="Helical" evidence="9">
    <location>
        <begin position="27"/>
        <end position="49"/>
    </location>
</feature>
<dbReference type="EMBL" id="CAXAMN010008890">
    <property type="protein sequence ID" value="CAK9026907.1"/>
    <property type="molecule type" value="Genomic_DNA"/>
</dbReference>
<evidence type="ECO:0000256" key="8">
    <source>
        <dbReference type="SAM" id="MobiDB-lite"/>
    </source>
</evidence>
<name>A0ABP0KJ96_9DINO</name>
<proteinExistence type="predicted"/>
<protein>
    <submittedName>
        <fullName evidence="12">Uncharacterized protein</fullName>
    </submittedName>
</protein>
<dbReference type="Gene3D" id="3.30.460.10">
    <property type="entry name" value="Beta Polymerase, domain 2"/>
    <property type="match status" value="1"/>
</dbReference>
<keyword evidence="13" id="KW-1185">Reference proteome</keyword>
<dbReference type="InterPro" id="IPR043519">
    <property type="entry name" value="NT_sf"/>
</dbReference>
<dbReference type="InterPro" id="IPR054708">
    <property type="entry name" value="MTPAP-like_central"/>
</dbReference>
<feature type="compositionally biased region" description="Acidic residues" evidence="8">
    <location>
        <begin position="182"/>
        <end position="216"/>
    </location>
</feature>
<comment type="subcellular location">
    <subcellularLocation>
        <location evidence="3">Cytoplasm</location>
    </subcellularLocation>
</comment>
<accession>A0ABP0KJ96</accession>
<keyword evidence="9" id="KW-1133">Transmembrane helix</keyword>
<dbReference type="InterPro" id="IPR002058">
    <property type="entry name" value="PAP_assoc"/>
</dbReference>
<dbReference type="SUPFAM" id="SSF81631">
    <property type="entry name" value="PAP/OAS1 substrate-binding domain"/>
    <property type="match status" value="1"/>
</dbReference>
<evidence type="ECO:0000256" key="9">
    <source>
        <dbReference type="SAM" id="Phobius"/>
    </source>
</evidence>
<sequence>MANGMEELWTRFQEWLQEVQKDAPMDLWLQAVILLFLCAGFNATSWLLGTKKASGAAQKPSPPKHAEAPSRPSPKVREVEAPEVKRPGPSLSTSGSLETTQVWQKAVGYDPYAGEGEAQAEGLGPGEINSSAKGLFRLAQLTGHSSTIAPGACKRCGSVGHLYFQCRNMFTLRKEEKKLDQFVEDDDDEDEASEALPSSEDDSDDSDSDDSDDSDEEIRARVFLAGRLRDDDQNRRGSVQFTQEEEEDSGLGRPLFATPQAKEAPQTKLKKELQLSGDLMQFAVENKQTPQEVKEKQKLLSLFLEIARNSTRTLKALQNRTASISMLPFGSCVTGCGARGADVDACVFFEDAAPPDRNVLRRVQKWVSKGRYAKSEFIPSWGIPLLKVVRRGVDLDLSCNNVIPVFNTFLLRSYVEIMPELAVLAMAVKCWAKRQEVGSVLDGGLSSYAWTLLIVYYLQVCHGLPSLHKGSTIPTEKCWVYWERRVNKKGKERKPRRRIFDLNFKLTSRRSNHSESLGAWFQGFFDFYANDFDWKEEVVSVRCGRRLQVEDPSFAALKVDRAKDLQIEDPVEISRNLNFALTKAGRIPTLIQRAAKVLRNGHLQTLLEPGTKAKQRAPLEWPEVKEILRKSRLSWPSLKTIPQQTARRL</sequence>
<evidence type="ECO:0000256" key="4">
    <source>
        <dbReference type="ARBA" id="ARBA00022490"/>
    </source>
</evidence>
<reference evidence="12 13" key="1">
    <citation type="submission" date="2024-02" db="EMBL/GenBank/DDBJ databases">
        <authorList>
            <person name="Chen Y."/>
            <person name="Shah S."/>
            <person name="Dougan E. K."/>
            <person name="Thang M."/>
            <person name="Chan C."/>
        </authorList>
    </citation>
    <scope>NUCLEOTIDE SEQUENCE [LARGE SCALE GENOMIC DNA]</scope>
</reference>
<evidence type="ECO:0000259" key="11">
    <source>
        <dbReference type="Pfam" id="PF22600"/>
    </source>
</evidence>